<protein>
    <recommendedName>
        <fullName evidence="2">Serine hydrolase domain-containing protein</fullName>
    </recommendedName>
</protein>
<dbReference type="InterPro" id="IPR029058">
    <property type="entry name" value="AB_hydrolase_fold"/>
</dbReference>
<accession>A0A0C3AUT0</accession>
<reference evidence="4" key="2">
    <citation type="submission" date="2015-01" db="EMBL/GenBank/DDBJ databases">
        <title>Evolutionary Origins and Diversification of the Mycorrhizal Mutualists.</title>
        <authorList>
            <consortium name="DOE Joint Genome Institute"/>
            <consortium name="Mycorrhizal Genomics Consortium"/>
            <person name="Kohler A."/>
            <person name="Kuo A."/>
            <person name="Nagy L.G."/>
            <person name="Floudas D."/>
            <person name="Copeland A."/>
            <person name="Barry K.W."/>
            <person name="Cichocki N."/>
            <person name="Veneault-Fourrey C."/>
            <person name="LaButti K."/>
            <person name="Lindquist E.A."/>
            <person name="Lipzen A."/>
            <person name="Lundell T."/>
            <person name="Morin E."/>
            <person name="Murat C."/>
            <person name="Riley R."/>
            <person name="Ohm R."/>
            <person name="Sun H."/>
            <person name="Tunlid A."/>
            <person name="Henrissat B."/>
            <person name="Grigoriev I.V."/>
            <person name="Hibbett D.S."/>
            <person name="Martin F."/>
        </authorList>
    </citation>
    <scope>NUCLEOTIDE SEQUENCE [LARGE SCALE GENOMIC DNA]</scope>
    <source>
        <strain evidence="4">MAFF 305830</strain>
    </source>
</reference>
<dbReference type="Pfam" id="PF03959">
    <property type="entry name" value="FSH1"/>
    <property type="match status" value="1"/>
</dbReference>
<dbReference type="EMBL" id="KN824344">
    <property type="protein sequence ID" value="KIM23016.1"/>
    <property type="molecule type" value="Genomic_DNA"/>
</dbReference>
<keyword evidence="1" id="KW-0378">Hydrolase</keyword>
<dbReference type="Gene3D" id="3.40.50.1820">
    <property type="entry name" value="alpha/beta hydrolase"/>
    <property type="match status" value="1"/>
</dbReference>
<evidence type="ECO:0000313" key="3">
    <source>
        <dbReference type="EMBL" id="KIM23016.1"/>
    </source>
</evidence>
<proteinExistence type="predicted"/>
<dbReference type="SUPFAM" id="SSF53474">
    <property type="entry name" value="alpha/beta-Hydrolases"/>
    <property type="match status" value="1"/>
</dbReference>
<gene>
    <name evidence="3" type="ORF">M408DRAFT_268206</name>
</gene>
<dbReference type="PANTHER" id="PTHR48070:SF6">
    <property type="entry name" value="ESTERASE OVCA2"/>
    <property type="match status" value="1"/>
</dbReference>
<reference evidence="3 4" key="1">
    <citation type="submission" date="2014-04" db="EMBL/GenBank/DDBJ databases">
        <authorList>
            <consortium name="DOE Joint Genome Institute"/>
            <person name="Kuo A."/>
            <person name="Zuccaro A."/>
            <person name="Kohler A."/>
            <person name="Nagy L.G."/>
            <person name="Floudas D."/>
            <person name="Copeland A."/>
            <person name="Barry K.W."/>
            <person name="Cichocki N."/>
            <person name="Veneault-Fourrey C."/>
            <person name="LaButti K."/>
            <person name="Lindquist E.A."/>
            <person name="Lipzen A."/>
            <person name="Lundell T."/>
            <person name="Morin E."/>
            <person name="Murat C."/>
            <person name="Sun H."/>
            <person name="Tunlid A."/>
            <person name="Henrissat B."/>
            <person name="Grigoriev I.V."/>
            <person name="Hibbett D.S."/>
            <person name="Martin F."/>
            <person name="Nordberg H.P."/>
            <person name="Cantor M.N."/>
            <person name="Hua S.X."/>
        </authorList>
    </citation>
    <scope>NUCLEOTIDE SEQUENCE [LARGE SCALE GENOMIC DNA]</scope>
    <source>
        <strain evidence="3 4">MAFF 305830</strain>
    </source>
</reference>
<dbReference type="GO" id="GO:0016787">
    <property type="term" value="F:hydrolase activity"/>
    <property type="evidence" value="ECO:0007669"/>
    <property type="project" value="UniProtKB-KW"/>
</dbReference>
<dbReference type="GO" id="GO:0005737">
    <property type="term" value="C:cytoplasm"/>
    <property type="evidence" value="ECO:0007669"/>
    <property type="project" value="TreeGrafter"/>
</dbReference>
<dbReference type="OrthoDB" id="2094269at2759"/>
<dbReference type="STRING" id="933852.A0A0C3AUT0"/>
<dbReference type="InterPro" id="IPR050593">
    <property type="entry name" value="LovG"/>
</dbReference>
<dbReference type="Proteomes" id="UP000054097">
    <property type="component" value="Unassembled WGS sequence"/>
</dbReference>
<feature type="domain" description="Serine hydrolase" evidence="2">
    <location>
        <begin position="2"/>
        <end position="218"/>
    </location>
</feature>
<evidence type="ECO:0000259" key="2">
    <source>
        <dbReference type="Pfam" id="PF03959"/>
    </source>
</evidence>
<evidence type="ECO:0000313" key="4">
    <source>
        <dbReference type="Proteomes" id="UP000054097"/>
    </source>
</evidence>
<dbReference type="HOGENOM" id="CLU_051938_2_1_1"/>
<name>A0A0C3AUT0_SERVB</name>
<dbReference type="InterPro" id="IPR005645">
    <property type="entry name" value="FSH-like_dom"/>
</dbReference>
<sequence length="259" mass="27787">MKRILLLHGYGQNAAIFYKKMSAIRKQCGKDCEFVFVEAPIVLKPADLPQNLASIGAAEAIVEESAAPENDELVARGWWLRNNPDTMDQCITYLRDLVANQATPYDGVFGFSQGACAAVLLTSMLEHPGAIPGFTSSGDASHPPLKFCIAVAGFRPMSPAIDTLMAQGVNTPTLIVQGVNDQIVGAERSQTLIDVCPGARVEKHEGGHFIPSKATWRQFFASYIRLEDYAASAIVPSPNPLLTGSGASTPAVMSRPPSR</sequence>
<dbReference type="PANTHER" id="PTHR48070">
    <property type="entry name" value="ESTERASE OVCA2"/>
    <property type="match status" value="1"/>
</dbReference>
<evidence type="ECO:0000256" key="1">
    <source>
        <dbReference type="ARBA" id="ARBA00022801"/>
    </source>
</evidence>
<dbReference type="AlphaFoldDB" id="A0A0C3AUT0"/>
<keyword evidence="4" id="KW-1185">Reference proteome</keyword>
<organism evidence="3 4">
    <name type="scientific">Serendipita vermifera MAFF 305830</name>
    <dbReference type="NCBI Taxonomy" id="933852"/>
    <lineage>
        <taxon>Eukaryota</taxon>
        <taxon>Fungi</taxon>
        <taxon>Dikarya</taxon>
        <taxon>Basidiomycota</taxon>
        <taxon>Agaricomycotina</taxon>
        <taxon>Agaricomycetes</taxon>
        <taxon>Sebacinales</taxon>
        <taxon>Serendipitaceae</taxon>
        <taxon>Serendipita</taxon>
    </lineage>
</organism>
<dbReference type="GO" id="GO:0005634">
    <property type="term" value="C:nucleus"/>
    <property type="evidence" value="ECO:0007669"/>
    <property type="project" value="TreeGrafter"/>
</dbReference>